<evidence type="ECO:0000259" key="10">
    <source>
        <dbReference type="PROSITE" id="PS50994"/>
    </source>
</evidence>
<dbReference type="InterPro" id="IPR036397">
    <property type="entry name" value="RNaseH_sf"/>
</dbReference>
<dbReference type="SMART" id="SM00343">
    <property type="entry name" value="ZnF_C2HC"/>
    <property type="match status" value="2"/>
</dbReference>
<dbReference type="EnsemblMetazoa" id="AALFPA23_004578.R5614">
    <property type="protein sequence ID" value="AALFPA23_004578.P5614"/>
    <property type="gene ID" value="AALFPA23_004578"/>
</dbReference>
<dbReference type="PROSITE" id="PS50878">
    <property type="entry name" value="RT_POL"/>
    <property type="match status" value="1"/>
</dbReference>
<keyword evidence="5" id="KW-0255">Endonuclease</keyword>
<dbReference type="PROSITE" id="PS50994">
    <property type="entry name" value="INTEGRASE"/>
    <property type="match status" value="1"/>
</dbReference>
<dbReference type="InterPro" id="IPR001584">
    <property type="entry name" value="Integrase_cat-core"/>
</dbReference>
<dbReference type="Pfam" id="PF00078">
    <property type="entry name" value="RVT_1"/>
    <property type="match status" value="1"/>
</dbReference>
<dbReference type="InterPro" id="IPR000477">
    <property type="entry name" value="RT_dom"/>
</dbReference>
<dbReference type="CDD" id="cd09274">
    <property type="entry name" value="RNase_HI_RT_Ty3"/>
    <property type="match status" value="1"/>
</dbReference>
<organism evidence="11 12">
    <name type="scientific">Aedes albopictus</name>
    <name type="common">Asian tiger mosquito</name>
    <name type="synonym">Stegomyia albopicta</name>
    <dbReference type="NCBI Taxonomy" id="7160"/>
    <lineage>
        <taxon>Eukaryota</taxon>
        <taxon>Metazoa</taxon>
        <taxon>Ecdysozoa</taxon>
        <taxon>Arthropoda</taxon>
        <taxon>Hexapoda</taxon>
        <taxon>Insecta</taxon>
        <taxon>Pterygota</taxon>
        <taxon>Neoptera</taxon>
        <taxon>Endopterygota</taxon>
        <taxon>Diptera</taxon>
        <taxon>Nematocera</taxon>
        <taxon>Culicoidea</taxon>
        <taxon>Culicidae</taxon>
        <taxon>Culicinae</taxon>
        <taxon>Aedini</taxon>
        <taxon>Aedes</taxon>
        <taxon>Stegomyia</taxon>
    </lineage>
</organism>
<dbReference type="Pfam" id="PF17921">
    <property type="entry name" value="Integrase_H2C2"/>
    <property type="match status" value="1"/>
</dbReference>
<feature type="region of interest" description="Disordered" evidence="8">
    <location>
        <begin position="280"/>
        <end position="302"/>
    </location>
</feature>
<dbReference type="SUPFAM" id="SSF57756">
    <property type="entry name" value="Retrovirus zinc finger-like domains"/>
    <property type="match status" value="1"/>
</dbReference>
<dbReference type="Gene3D" id="3.10.10.10">
    <property type="entry name" value="HIV Type 1 Reverse Transcriptase, subunit A, domain 1"/>
    <property type="match status" value="1"/>
</dbReference>
<reference evidence="11" key="2">
    <citation type="submission" date="2025-05" db="UniProtKB">
        <authorList>
            <consortium name="EnsemblMetazoa"/>
        </authorList>
    </citation>
    <scope>IDENTIFICATION</scope>
    <source>
        <strain evidence="11">Foshan</strain>
    </source>
</reference>
<dbReference type="InterPro" id="IPR001878">
    <property type="entry name" value="Znf_CCHC"/>
</dbReference>
<dbReference type="InterPro" id="IPR043502">
    <property type="entry name" value="DNA/RNA_pol_sf"/>
</dbReference>
<keyword evidence="6" id="KW-0378">Hydrolase</keyword>
<dbReference type="Gene3D" id="4.10.60.10">
    <property type="entry name" value="Zinc finger, CCHC-type"/>
    <property type="match status" value="1"/>
</dbReference>
<dbReference type="InterPro" id="IPR036875">
    <property type="entry name" value="Znf_CCHC_sf"/>
</dbReference>
<accession>A0ABM1Y0K6</accession>
<sequence length="1349" mass="153797">MIADVSTERQSDIKKRSSDFTMASRKIDASAMPPFKVGGDPRNDWMKWRKAFDRFLRANKIDNDEEKFDLLLVLGGIELQEYYDKITKYEVQNVLVTGEVETLQYDSAVTSLERYFAPQLNKRFERHLFRAMKQEESEPFHEFVFRLQSQAKRSDFVDVDDMVIDQVVEGCKSTELRKKLLTDDLTLNDIMTLGKTIEEVQKQSKQYERPTLSAYAQAPLVQRIEKRPDRYQNTESRRRCYNCNRPGHLAKETEKCAAKNATCHGCGSQGHFKVCCRKRKREDSQQRPGPAPKRSSVHAIHDEKATTTGVFTIDDGTQLKEVLELEVGGITMNLLVDSGSPANIISRKSYAWLKQQGASILNERRPHENETNLTAFASERKIFFSDAFETEIKVPEDESGVWTHVLVAPDGQTNILSKATAFALGVLKIGYNIHHISSTTEPVEEFPKVPNVLLKIQIDETIPPVVQVARRLPMSMEADVEEAIRDLLDKNIIERAEGPLTWVSPLVPIRKADGNIRLCVDLRAANQAVKRENYPMPNIDAAMMSITKIARLSKIDLEAAYYHFELDEDSRGITTFVARSGVYRFRILMFGIKSAPELFQREMENLFRGIDGVIVYMDDVLIHGATEKEHDTTLQRVLEILKDRNMRINEQKSVYSATEVEFLGYCVADKGIRPTEERVKAILGLQAPSSVTELRSLLGLINFVGRFVPNLSALTFNMRQLLIKDSSFQWNEAHDAELKKIKSILGKVESLGYFDPADDTQLVTDASPYGLGTILIQIKDGVPRTISCISRSLAVHEKKYCQTEKECLAIIWAMEKLFVYLYGIKFTLITDCKPLEYLFNRVQSKPSARIERWILRLQSYDFVVRYEPGKNNMADPLSRMSQGEQEIVGEIDTVAWLAQEIKPCALSIEEIESETKRDDRLQAVKEAIFSGHWDAVPVEFRTATIKDDLTTYGELILRGDRIVIPKELQNRVVELAHSAHQGSTAMKAQLRAKVWFPSMDKAVENLVRGCKPCKMTGVPDNPNPMARRIPSEPWQDIAIDFKEGLLGGLSLLVVVCYTTRFIQVEPMKPATAQRVITALLRMFSVLGIPRSITADNGPQFRADEFSRFCVCYGIHLNLSTPYWPEQNGAVERQMRNIGKRLKISEIQETDWQTDLYEYLTMYHATPQETTGVSPGKMMLGREIRTRVPSIRTPHSLLWEEARDRDMGKKEYHKQIADAQRHAKDHTLVRGDTVLMRNLNPGARDSTFRGEEFEVVDVNGNAVQVRSTESDKVYSRNSAHLKKLDRAQAAETDEQRATDEQVEECTSKEHRETTPTEVVKEHISKEQLGHGSNQRMRKRPVKFRDYVVDD</sequence>
<keyword evidence="2" id="KW-0808">Transferase</keyword>
<evidence type="ECO:0000256" key="4">
    <source>
        <dbReference type="ARBA" id="ARBA00022722"/>
    </source>
</evidence>
<dbReference type="Gene3D" id="3.30.420.10">
    <property type="entry name" value="Ribonuclease H-like superfamily/Ribonuclease H"/>
    <property type="match status" value="1"/>
</dbReference>
<name>A0ABM1Y0K6_AEDAL</name>
<feature type="domain" description="Integrase catalytic" evidence="10">
    <location>
        <begin position="1029"/>
        <end position="1182"/>
    </location>
</feature>
<keyword evidence="12" id="KW-1185">Reference proteome</keyword>
<dbReference type="SUPFAM" id="SSF56672">
    <property type="entry name" value="DNA/RNA polymerases"/>
    <property type="match status" value="1"/>
</dbReference>
<evidence type="ECO:0000256" key="7">
    <source>
        <dbReference type="ARBA" id="ARBA00022918"/>
    </source>
</evidence>
<dbReference type="EC" id="2.7.7.49" evidence="1"/>
<keyword evidence="7" id="KW-0695">RNA-directed DNA polymerase</keyword>
<dbReference type="SUPFAM" id="SSF53098">
    <property type="entry name" value="Ribonuclease H-like"/>
    <property type="match status" value="1"/>
</dbReference>
<keyword evidence="3" id="KW-0548">Nucleotidyltransferase</keyword>
<keyword evidence="4" id="KW-0540">Nuclease</keyword>
<dbReference type="InterPro" id="IPR041588">
    <property type="entry name" value="Integrase_H2C2"/>
</dbReference>
<evidence type="ECO:0000256" key="2">
    <source>
        <dbReference type="ARBA" id="ARBA00022679"/>
    </source>
</evidence>
<feature type="region of interest" description="Disordered" evidence="8">
    <location>
        <begin position="1284"/>
        <end position="1349"/>
    </location>
</feature>
<dbReference type="Gene3D" id="3.30.70.270">
    <property type="match status" value="2"/>
</dbReference>
<evidence type="ECO:0000313" key="11">
    <source>
        <dbReference type="EnsemblMetazoa" id="AALFPA23_004578.P5614"/>
    </source>
</evidence>
<dbReference type="Pfam" id="PF17917">
    <property type="entry name" value="RT_RNaseH"/>
    <property type="match status" value="1"/>
</dbReference>
<dbReference type="GeneID" id="115269521"/>
<dbReference type="InterPro" id="IPR043128">
    <property type="entry name" value="Rev_trsase/Diguanyl_cyclase"/>
</dbReference>
<evidence type="ECO:0000256" key="5">
    <source>
        <dbReference type="ARBA" id="ARBA00022759"/>
    </source>
</evidence>
<reference evidence="12" key="1">
    <citation type="journal article" date="2015" name="Proc. Natl. Acad. Sci. U.S.A.">
        <title>Genome sequence of the Asian Tiger mosquito, Aedes albopictus, reveals insights into its biology, genetics, and evolution.</title>
        <authorList>
            <person name="Chen X.G."/>
            <person name="Jiang X."/>
            <person name="Gu J."/>
            <person name="Xu M."/>
            <person name="Wu Y."/>
            <person name="Deng Y."/>
            <person name="Zhang C."/>
            <person name="Bonizzoni M."/>
            <person name="Dermauw W."/>
            <person name="Vontas J."/>
            <person name="Armbruster P."/>
            <person name="Huang X."/>
            <person name="Yang Y."/>
            <person name="Zhang H."/>
            <person name="He W."/>
            <person name="Peng H."/>
            <person name="Liu Y."/>
            <person name="Wu K."/>
            <person name="Chen J."/>
            <person name="Lirakis M."/>
            <person name="Topalis P."/>
            <person name="Van Leeuwen T."/>
            <person name="Hall A.B."/>
            <person name="Jiang X."/>
            <person name="Thorpe C."/>
            <person name="Mueller R.L."/>
            <person name="Sun C."/>
            <person name="Waterhouse R.M."/>
            <person name="Yan G."/>
            <person name="Tu Z.J."/>
            <person name="Fang X."/>
            <person name="James A.A."/>
        </authorList>
    </citation>
    <scope>NUCLEOTIDE SEQUENCE [LARGE SCALE GENOMIC DNA]</scope>
    <source>
        <strain evidence="12">Foshan</strain>
    </source>
</reference>
<evidence type="ECO:0000259" key="9">
    <source>
        <dbReference type="PROSITE" id="PS50878"/>
    </source>
</evidence>
<protein>
    <recommendedName>
        <fullName evidence="1">RNA-directed DNA polymerase</fullName>
        <ecNumber evidence="1">2.7.7.49</ecNumber>
    </recommendedName>
</protein>
<evidence type="ECO:0000256" key="6">
    <source>
        <dbReference type="ARBA" id="ARBA00022801"/>
    </source>
</evidence>
<dbReference type="InterPro" id="IPR012337">
    <property type="entry name" value="RNaseH-like_sf"/>
</dbReference>
<evidence type="ECO:0000313" key="12">
    <source>
        <dbReference type="Proteomes" id="UP000069940"/>
    </source>
</evidence>
<proteinExistence type="predicted"/>
<dbReference type="Pfam" id="PF00665">
    <property type="entry name" value="rve"/>
    <property type="match status" value="1"/>
</dbReference>
<evidence type="ECO:0000256" key="1">
    <source>
        <dbReference type="ARBA" id="ARBA00012493"/>
    </source>
</evidence>
<dbReference type="PANTHER" id="PTHR37984">
    <property type="entry name" value="PROTEIN CBG26694"/>
    <property type="match status" value="1"/>
</dbReference>
<dbReference type="Proteomes" id="UP000069940">
    <property type="component" value="Unassembled WGS sequence"/>
</dbReference>
<dbReference type="InterPro" id="IPR041373">
    <property type="entry name" value="RT_RNaseH"/>
</dbReference>
<feature type="domain" description="Reverse transcriptase" evidence="9">
    <location>
        <begin position="490"/>
        <end position="667"/>
    </location>
</feature>
<dbReference type="Gene3D" id="1.10.340.70">
    <property type="match status" value="1"/>
</dbReference>
<dbReference type="RefSeq" id="XP_062713234.1">
    <property type="nucleotide sequence ID" value="XM_062857250.1"/>
</dbReference>
<evidence type="ECO:0000256" key="3">
    <source>
        <dbReference type="ARBA" id="ARBA00022695"/>
    </source>
</evidence>
<evidence type="ECO:0000256" key="8">
    <source>
        <dbReference type="SAM" id="MobiDB-lite"/>
    </source>
</evidence>
<dbReference type="InterPro" id="IPR050951">
    <property type="entry name" value="Retrovirus_Pol_polyprotein"/>
</dbReference>
<dbReference type="CDD" id="cd01647">
    <property type="entry name" value="RT_LTR"/>
    <property type="match status" value="1"/>
</dbReference>
<dbReference type="PANTHER" id="PTHR37984:SF11">
    <property type="entry name" value="INTEGRASE CATALYTIC DOMAIN-CONTAINING PROTEIN"/>
    <property type="match status" value="1"/>
</dbReference>
<feature type="compositionally biased region" description="Basic and acidic residues" evidence="8">
    <location>
        <begin position="1284"/>
        <end position="1327"/>
    </location>
</feature>